<gene>
    <name evidence="1" type="ORF">J2S08_000032</name>
</gene>
<name>A0ABT9WLT5_9BACI</name>
<dbReference type="Proteomes" id="UP001223586">
    <property type="component" value="Unassembled WGS sequence"/>
</dbReference>
<dbReference type="Pfam" id="PF12438">
    <property type="entry name" value="DUF3679"/>
    <property type="match status" value="1"/>
</dbReference>
<dbReference type="RefSeq" id="WP_307225490.1">
    <property type="nucleotide sequence ID" value="NZ_JAUSTT010000001.1"/>
</dbReference>
<reference evidence="1 2" key="1">
    <citation type="submission" date="2023-07" db="EMBL/GenBank/DDBJ databases">
        <title>Genomic Encyclopedia of Type Strains, Phase IV (KMG-IV): sequencing the most valuable type-strain genomes for metagenomic binning, comparative biology and taxonomic classification.</title>
        <authorList>
            <person name="Goeker M."/>
        </authorList>
    </citation>
    <scope>NUCLEOTIDE SEQUENCE [LARGE SCALE GENOMIC DNA]</scope>
    <source>
        <strain evidence="1 2">DSM 23837</strain>
    </source>
</reference>
<comment type="caution">
    <text evidence="1">The sequence shown here is derived from an EMBL/GenBank/DDBJ whole genome shotgun (WGS) entry which is preliminary data.</text>
</comment>
<proteinExistence type="predicted"/>
<keyword evidence="2" id="KW-1185">Reference proteome</keyword>
<organism evidence="1 2">
    <name type="scientific">Bacillus chungangensis</name>
    <dbReference type="NCBI Taxonomy" id="587633"/>
    <lineage>
        <taxon>Bacteria</taxon>
        <taxon>Bacillati</taxon>
        <taxon>Bacillota</taxon>
        <taxon>Bacilli</taxon>
        <taxon>Bacillales</taxon>
        <taxon>Bacillaceae</taxon>
        <taxon>Bacillus</taxon>
    </lineage>
</organism>
<protein>
    <recommendedName>
        <fullName evidence="3">DUF3679 domain-containing protein</fullName>
    </recommendedName>
</protein>
<sequence>MEEKNSINEEQRKMGSKPINEGMMKLKRFFLKCLLLITLLFLGVLVGMQHANQKMIEMKGYNDQSFRSPFMIKENKDGEMEATVLGNSIASTPKDGDYEDYKEITHQQKKNLFSQLAQWLSTMLTTLIENILEGIAALF</sequence>
<evidence type="ECO:0000313" key="2">
    <source>
        <dbReference type="Proteomes" id="UP001223586"/>
    </source>
</evidence>
<evidence type="ECO:0008006" key="3">
    <source>
        <dbReference type="Google" id="ProtNLM"/>
    </source>
</evidence>
<evidence type="ECO:0000313" key="1">
    <source>
        <dbReference type="EMBL" id="MDQ0174201.1"/>
    </source>
</evidence>
<dbReference type="InterPro" id="IPR020534">
    <property type="entry name" value="Uncharacterised_YqxA"/>
</dbReference>
<accession>A0ABT9WLT5</accession>
<dbReference type="EMBL" id="JAUSTT010000001">
    <property type="protein sequence ID" value="MDQ0174201.1"/>
    <property type="molecule type" value="Genomic_DNA"/>
</dbReference>